<evidence type="ECO:0000313" key="3">
    <source>
        <dbReference type="Proteomes" id="UP000184108"/>
    </source>
</evidence>
<feature type="signal peptide" evidence="1">
    <location>
        <begin position="1"/>
        <end position="21"/>
    </location>
</feature>
<dbReference type="AlphaFoldDB" id="A0A1M5BUE3"/>
<evidence type="ECO:0000256" key="1">
    <source>
        <dbReference type="SAM" id="SignalP"/>
    </source>
</evidence>
<dbReference type="NCBIfam" id="TIGR01200">
    <property type="entry name" value="GLPGLI"/>
    <property type="match status" value="1"/>
</dbReference>
<name>A0A1M5BUE3_9FLAO</name>
<dbReference type="InterPro" id="IPR005901">
    <property type="entry name" value="GLPGLI"/>
</dbReference>
<gene>
    <name evidence="2" type="ORF">SAMN02787073_2385</name>
</gene>
<dbReference type="Pfam" id="PF09697">
    <property type="entry name" value="Porph_ging"/>
    <property type="match status" value="1"/>
</dbReference>
<proteinExistence type="predicted"/>
<keyword evidence="1" id="KW-0732">Signal</keyword>
<feature type="chain" id="PRO_5012544754" evidence="1">
    <location>
        <begin position="22"/>
        <end position="282"/>
    </location>
</feature>
<dbReference type="EMBL" id="FQVE01000002">
    <property type="protein sequence ID" value="SHF46036.1"/>
    <property type="molecule type" value="Genomic_DNA"/>
</dbReference>
<organism evidence="2 3">
    <name type="scientific">Chryseobacterium vrystaatense</name>
    <dbReference type="NCBI Taxonomy" id="307480"/>
    <lineage>
        <taxon>Bacteria</taxon>
        <taxon>Pseudomonadati</taxon>
        <taxon>Bacteroidota</taxon>
        <taxon>Flavobacteriia</taxon>
        <taxon>Flavobacteriales</taxon>
        <taxon>Weeksellaceae</taxon>
        <taxon>Chryseobacterium group</taxon>
        <taxon>Chryseobacterium</taxon>
    </lineage>
</organism>
<protein>
    <submittedName>
        <fullName evidence="2">GLPGLI family protein</fullName>
    </submittedName>
</protein>
<dbReference type="Proteomes" id="UP000184108">
    <property type="component" value="Unassembled WGS sequence"/>
</dbReference>
<reference evidence="3" key="1">
    <citation type="submission" date="2016-11" db="EMBL/GenBank/DDBJ databases">
        <authorList>
            <person name="Varghese N."/>
            <person name="Submissions S."/>
        </authorList>
    </citation>
    <scope>NUCLEOTIDE SEQUENCE [LARGE SCALE GENOMIC DNA]</scope>
    <source>
        <strain evidence="3">YR203</strain>
    </source>
</reference>
<dbReference type="RefSeq" id="WP_073173679.1">
    <property type="nucleotide sequence ID" value="NZ_FQVE01000002.1"/>
</dbReference>
<sequence>MYPNKKLFQLIVLFYSVLSFAQTDKKDILQGDFTYLLKARLNTQTPDYIHQEFFSLQIGDKRAFFASSQSIKRDSTFEKSLIREDNRDGSISLSLKKGVSMPKTKFSYTIIQSTENTQYFELAGMAKLTYKEPVISNWKLMNETKVINTISCKKAEVNFKGRNWTAWYSTEIPFPYGPYKFSGLPGLIVKITDEKGDYNFELVKSVSNSELKGRSVNISERRYSEAIETTQPKLQQALKNAAANTAAILASQGTTVIGGQEIMREREKQREENRKYENPIEL</sequence>
<accession>A0A1M5BUE3</accession>
<evidence type="ECO:0000313" key="2">
    <source>
        <dbReference type="EMBL" id="SHF46036.1"/>
    </source>
</evidence>